<dbReference type="GO" id="GO:0008395">
    <property type="term" value="F:steroid hydroxylase activity"/>
    <property type="evidence" value="ECO:0007669"/>
    <property type="project" value="TreeGrafter"/>
</dbReference>
<dbReference type="InterPro" id="IPR001128">
    <property type="entry name" value="Cyt_P450"/>
</dbReference>
<evidence type="ECO:0000256" key="1">
    <source>
        <dbReference type="ARBA" id="ARBA00001971"/>
    </source>
</evidence>
<dbReference type="PANTHER" id="PTHR24304:SF2">
    <property type="entry name" value="24-HYDROXYCHOLESTEROL 7-ALPHA-HYDROXYLASE"/>
    <property type="match status" value="1"/>
</dbReference>
<name>A0A369JZ35_HYPMA</name>
<organism evidence="8 9">
    <name type="scientific">Hypsizygus marmoreus</name>
    <name type="common">White beech mushroom</name>
    <name type="synonym">Agaricus marmoreus</name>
    <dbReference type="NCBI Taxonomy" id="39966"/>
    <lineage>
        <taxon>Eukaryota</taxon>
        <taxon>Fungi</taxon>
        <taxon>Dikarya</taxon>
        <taxon>Basidiomycota</taxon>
        <taxon>Agaricomycotina</taxon>
        <taxon>Agaricomycetes</taxon>
        <taxon>Agaricomycetidae</taxon>
        <taxon>Agaricales</taxon>
        <taxon>Tricholomatineae</taxon>
        <taxon>Lyophyllaceae</taxon>
        <taxon>Hypsizygus</taxon>
    </lineage>
</organism>
<evidence type="ECO:0000256" key="6">
    <source>
        <dbReference type="PIRSR" id="PIRSR602403-1"/>
    </source>
</evidence>
<dbReference type="Gene3D" id="1.10.630.10">
    <property type="entry name" value="Cytochrome P450"/>
    <property type="match status" value="1"/>
</dbReference>
<sequence length="498" mass="55787">MYQLHTEVFSLLLAIPVLVFLWSRKLAAHEHEYPPLVRTSIPWIGNAIQYAYNPIALFERCRLQYGPVYKIRLGGRHVTVVSTSETIASVYRDHGKKLNSGEQNMWLFNAVADIPVANKFIYEVTDGMLFPIIADCLSKGSLMTFTSDFGKHAVNFIEEMLSTDGGTILPLVDLVGEVMYKSTSLAIFGPLFPLSSHHDFALLDRNVHLIILKIPFVAQPAIKARERLLAQVVEYIAEGWREEGDGYIEGGSELASGCIRVLKSLKLSDTDVGAAFLSFMWGIHAMSVRSVFWMMAHLLVHGDALQRVRQEIDKGLGEEPDRLKSLLAEGPQALDETRFPLLDSAIKETLRQITVTGGIREALFDTEIRGSDQAYLIPKGEFVLAYPRAQNHDQRLYPEPHKYKVDRFLDPDTGKILDSLARINWGGGAHLCKGRHFAQFSLKCVAVVCLHFLDMSPLSGPDGAIMYPKMSPRSVGVLQVDEKWRVHVQRRKRGDGGT</sequence>
<dbReference type="InterPro" id="IPR036396">
    <property type="entry name" value="Cyt_P450_sf"/>
</dbReference>
<comment type="similarity">
    <text evidence="2">Belongs to the cytochrome P450 family.</text>
</comment>
<dbReference type="EMBL" id="LUEZ02000040">
    <property type="protein sequence ID" value="RDB25787.1"/>
    <property type="molecule type" value="Genomic_DNA"/>
</dbReference>
<keyword evidence="5 6" id="KW-0408">Iron</keyword>
<evidence type="ECO:0000313" key="8">
    <source>
        <dbReference type="EMBL" id="RDB25787.1"/>
    </source>
</evidence>
<evidence type="ECO:0000256" key="4">
    <source>
        <dbReference type="ARBA" id="ARBA00022723"/>
    </source>
</evidence>
<evidence type="ECO:0000256" key="7">
    <source>
        <dbReference type="SAM" id="SignalP"/>
    </source>
</evidence>
<dbReference type="GO" id="GO:0016705">
    <property type="term" value="F:oxidoreductase activity, acting on paired donors, with incorporation or reduction of molecular oxygen"/>
    <property type="evidence" value="ECO:0007669"/>
    <property type="project" value="InterPro"/>
</dbReference>
<dbReference type="Proteomes" id="UP000076154">
    <property type="component" value="Unassembled WGS sequence"/>
</dbReference>
<dbReference type="SUPFAM" id="SSF48264">
    <property type="entry name" value="Cytochrome P450"/>
    <property type="match status" value="1"/>
</dbReference>
<dbReference type="PRINTS" id="PR00465">
    <property type="entry name" value="EP450IV"/>
</dbReference>
<comment type="caution">
    <text evidence="8">The sequence shown here is derived from an EMBL/GenBank/DDBJ whole genome shotgun (WGS) entry which is preliminary data.</text>
</comment>
<dbReference type="PANTHER" id="PTHR24304">
    <property type="entry name" value="CYTOCHROME P450 FAMILY 7"/>
    <property type="match status" value="1"/>
</dbReference>
<evidence type="ECO:0000256" key="2">
    <source>
        <dbReference type="ARBA" id="ARBA00010617"/>
    </source>
</evidence>
<dbReference type="InParanoid" id="A0A369JZ35"/>
<feature type="chain" id="PRO_5017025717" evidence="7">
    <location>
        <begin position="29"/>
        <end position="498"/>
    </location>
</feature>
<dbReference type="InterPro" id="IPR050529">
    <property type="entry name" value="CYP450_sterol_14alpha_dmase"/>
</dbReference>
<feature type="signal peptide" evidence="7">
    <location>
        <begin position="1"/>
        <end position="28"/>
    </location>
</feature>
<evidence type="ECO:0000256" key="5">
    <source>
        <dbReference type="ARBA" id="ARBA00023004"/>
    </source>
</evidence>
<keyword evidence="4 6" id="KW-0479">Metal-binding</keyword>
<evidence type="ECO:0000256" key="3">
    <source>
        <dbReference type="ARBA" id="ARBA00022617"/>
    </source>
</evidence>
<protein>
    <submittedName>
        <fullName evidence="8">Cholesterol 7-alpha-monooxygenase</fullName>
    </submittedName>
</protein>
<dbReference type="Pfam" id="PF00067">
    <property type="entry name" value="p450"/>
    <property type="match status" value="2"/>
</dbReference>
<reference evidence="8" key="1">
    <citation type="submission" date="2018-04" db="EMBL/GenBank/DDBJ databases">
        <title>Whole genome sequencing of Hypsizygus marmoreus.</title>
        <authorList>
            <person name="Choi I.-G."/>
            <person name="Min B."/>
            <person name="Kim J.-G."/>
            <person name="Kim S."/>
            <person name="Oh Y.-L."/>
            <person name="Kong W.-S."/>
            <person name="Park H."/>
            <person name="Jeong J."/>
            <person name="Song E.-S."/>
        </authorList>
    </citation>
    <scope>NUCLEOTIDE SEQUENCE [LARGE SCALE GENOMIC DNA]</scope>
    <source>
        <strain evidence="8">51987-8</strain>
    </source>
</reference>
<keyword evidence="3 6" id="KW-0349">Heme</keyword>
<dbReference type="AlphaFoldDB" id="A0A369JZ35"/>
<feature type="binding site" description="axial binding residue" evidence="6">
    <location>
        <position position="432"/>
    </location>
    <ligand>
        <name>heme</name>
        <dbReference type="ChEBI" id="CHEBI:30413"/>
    </ligand>
    <ligandPart>
        <name>Fe</name>
        <dbReference type="ChEBI" id="CHEBI:18248"/>
    </ligandPart>
</feature>
<dbReference type="GO" id="GO:0020037">
    <property type="term" value="F:heme binding"/>
    <property type="evidence" value="ECO:0007669"/>
    <property type="project" value="InterPro"/>
</dbReference>
<evidence type="ECO:0000313" key="9">
    <source>
        <dbReference type="Proteomes" id="UP000076154"/>
    </source>
</evidence>
<proteinExistence type="inferred from homology"/>
<keyword evidence="9" id="KW-1185">Reference proteome</keyword>
<accession>A0A369JZ35</accession>
<dbReference type="OrthoDB" id="3366823at2759"/>
<keyword evidence="7" id="KW-0732">Signal</keyword>
<dbReference type="STRING" id="39966.A0A369JZ35"/>
<dbReference type="InterPro" id="IPR002403">
    <property type="entry name" value="Cyt_P450_E_grp-IV"/>
</dbReference>
<dbReference type="GO" id="GO:0005506">
    <property type="term" value="F:iron ion binding"/>
    <property type="evidence" value="ECO:0007669"/>
    <property type="project" value="InterPro"/>
</dbReference>
<gene>
    <name evidence="8" type="primary">CYP7A1</name>
    <name evidence="8" type="ORF">Hypma_006434</name>
</gene>
<comment type="cofactor">
    <cofactor evidence="1 6">
        <name>heme</name>
        <dbReference type="ChEBI" id="CHEBI:30413"/>
    </cofactor>
</comment>